<organism evidence="2 3">
    <name type="scientific">Lepraria finkii</name>
    <dbReference type="NCBI Taxonomy" id="1340010"/>
    <lineage>
        <taxon>Eukaryota</taxon>
        <taxon>Fungi</taxon>
        <taxon>Dikarya</taxon>
        <taxon>Ascomycota</taxon>
        <taxon>Pezizomycotina</taxon>
        <taxon>Lecanoromycetes</taxon>
        <taxon>OSLEUM clade</taxon>
        <taxon>Lecanoromycetidae</taxon>
        <taxon>Lecanorales</taxon>
        <taxon>Lecanorineae</taxon>
        <taxon>Stereocaulaceae</taxon>
        <taxon>Lepraria</taxon>
    </lineage>
</organism>
<evidence type="ECO:0000313" key="3">
    <source>
        <dbReference type="Proteomes" id="UP001590951"/>
    </source>
</evidence>
<dbReference type="Proteomes" id="UP001590951">
    <property type="component" value="Unassembled WGS sequence"/>
</dbReference>
<evidence type="ECO:0000256" key="1">
    <source>
        <dbReference type="SAM" id="MobiDB-lite"/>
    </source>
</evidence>
<keyword evidence="3" id="KW-1185">Reference proteome</keyword>
<dbReference type="EMBL" id="JBHFEH010000074">
    <property type="protein sequence ID" value="KAL2048975.1"/>
    <property type="molecule type" value="Genomic_DNA"/>
</dbReference>
<feature type="region of interest" description="Disordered" evidence="1">
    <location>
        <begin position="65"/>
        <end position="106"/>
    </location>
</feature>
<name>A0ABR4AUM8_9LECA</name>
<gene>
    <name evidence="2" type="ORF">ABVK25_010727</name>
</gene>
<sequence length="122" mass="14242">MSTQEKRETKFTILKARGHDPAGLSNEMVDTILLLRYDLYHSELDRRQVEKEKHQRSSIRKFLTQFSQPQSPDPNHKHPLKQDASNLPVGYLEDDDLPEPITKDGSPIRSLFPRYGDIVEQW</sequence>
<accession>A0ABR4AUM8</accession>
<proteinExistence type="predicted"/>
<reference evidence="2 3" key="1">
    <citation type="submission" date="2024-09" db="EMBL/GenBank/DDBJ databases">
        <title>Rethinking Asexuality: The Enigmatic Case of Functional Sexual Genes in Lepraria (Stereocaulaceae).</title>
        <authorList>
            <person name="Doellman M."/>
            <person name="Sun Y."/>
            <person name="Barcenas-Pena A."/>
            <person name="Lumbsch H.T."/>
            <person name="Grewe F."/>
        </authorList>
    </citation>
    <scope>NUCLEOTIDE SEQUENCE [LARGE SCALE GENOMIC DNA]</scope>
    <source>
        <strain evidence="2 3">Grewe 0041</strain>
    </source>
</reference>
<comment type="caution">
    <text evidence="2">The sequence shown here is derived from an EMBL/GenBank/DDBJ whole genome shotgun (WGS) entry which is preliminary data.</text>
</comment>
<protein>
    <submittedName>
        <fullName evidence="2">Uncharacterized protein</fullName>
    </submittedName>
</protein>
<evidence type="ECO:0000313" key="2">
    <source>
        <dbReference type="EMBL" id="KAL2048975.1"/>
    </source>
</evidence>